<dbReference type="PANTHER" id="PTHR21600:SF35">
    <property type="entry name" value="PSEUDOURIDINE SYNTHASE"/>
    <property type="match status" value="1"/>
</dbReference>
<comment type="similarity">
    <text evidence="2 3">Belongs to the pseudouridine synthase RluA family.</text>
</comment>
<name>A0ABZ0Q5S2_9LACO</name>
<proteinExistence type="inferred from homology"/>
<comment type="catalytic activity">
    <reaction evidence="1 3">
        <text>a uridine in RNA = a pseudouridine in RNA</text>
        <dbReference type="Rhea" id="RHEA:48348"/>
        <dbReference type="Rhea" id="RHEA-COMP:12068"/>
        <dbReference type="Rhea" id="RHEA-COMP:12069"/>
        <dbReference type="ChEBI" id="CHEBI:65314"/>
        <dbReference type="ChEBI" id="CHEBI:65315"/>
    </reaction>
</comment>
<dbReference type="RefSeq" id="WP_323709074.1">
    <property type="nucleotide sequence ID" value="NZ_CP104778.1"/>
</dbReference>
<dbReference type="SUPFAM" id="SSF55120">
    <property type="entry name" value="Pseudouridine synthase"/>
    <property type="match status" value="1"/>
</dbReference>
<protein>
    <recommendedName>
        <fullName evidence="3">Pseudouridine synthase</fullName>
        <ecNumber evidence="3">5.4.99.-</ecNumber>
    </recommendedName>
</protein>
<feature type="domain" description="Pseudouridine synthase RsuA/RluA-like" evidence="4">
    <location>
        <begin position="85"/>
        <end position="236"/>
    </location>
</feature>
<evidence type="ECO:0000256" key="1">
    <source>
        <dbReference type="ARBA" id="ARBA00000073"/>
    </source>
</evidence>
<accession>A0ABZ0Q5S2</accession>
<dbReference type="PANTHER" id="PTHR21600">
    <property type="entry name" value="MITOCHONDRIAL RNA PSEUDOURIDINE SYNTHASE"/>
    <property type="match status" value="1"/>
</dbReference>
<sequence>MIISFQNTTAEPLKIKAFLVSKGLSHRLISSIKKGGILQINGKKQTTADMIAPAEVLKLRLPKEKSDPNVPFSFQPLSVVFEDDNWLVINKPAGLSSVPGPSNRDDTVVNRVKGHLKTQGSQDLVPHVITRLDRFTSGVMLIAKNRLAASVLSPQIENHTIQKKYRVFVSGQLNDGQGVINQPIAKAADGIHREISADGQQAQTRFRLIHQYAHFAEVEAELLTGRTHQIRVHFASLAQPLLGDELYGGPMNMGIKRQALHAESLTFTDPLTDQEHTFEVVLPKDMESVKNV</sequence>
<gene>
    <name evidence="5" type="ORF">N6G96_03420</name>
</gene>
<dbReference type="InterPro" id="IPR050188">
    <property type="entry name" value="RluA_PseudoU_synthase"/>
</dbReference>
<dbReference type="CDD" id="cd02869">
    <property type="entry name" value="PseudoU_synth_RluA_like"/>
    <property type="match status" value="1"/>
</dbReference>
<dbReference type="InterPro" id="IPR006224">
    <property type="entry name" value="PsdUridine_synth_RluA-like_CS"/>
</dbReference>
<reference evidence="6" key="1">
    <citation type="submission" date="2024-06" db="EMBL/GenBank/DDBJ databases">
        <authorList>
            <person name="Chang H.C."/>
            <person name="Mun S.Y."/>
        </authorList>
    </citation>
    <scope>NUCLEOTIDE SEQUENCE [LARGE SCALE GENOMIC DNA]</scope>
    <source>
        <strain evidence="6">KT1</strain>
    </source>
</reference>
<dbReference type="Gene3D" id="3.30.2350.10">
    <property type="entry name" value="Pseudouridine synthase"/>
    <property type="match status" value="1"/>
</dbReference>
<dbReference type="Proteomes" id="UP001302696">
    <property type="component" value="Chromosome"/>
</dbReference>
<evidence type="ECO:0000259" key="4">
    <source>
        <dbReference type="Pfam" id="PF00849"/>
    </source>
</evidence>
<dbReference type="InterPro" id="IPR006225">
    <property type="entry name" value="PsdUridine_synth_RluC/D"/>
</dbReference>
<evidence type="ECO:0000256" key="3">
    <source>
        <dbReference type="RuleBase" id="RU362028"/>
    </source>
</evidence>
<evidence type="ECO:0000313" key="6">
    <source>
        <dbReference type="Proteomes" id="UP001302696"/>
    </source>
</evidence>
<evidence type="ECO:0000313" key="5">
    <source>
        <dbReference type="EMBL" id="WPC22282.1"/>
    </source>
</evidence>
<dbReference type="PROSITE" id="PS01129">
    <property type="entry name" value="PSI_RLU"/>
    <property type="match status" value="1"/>
</dbReference>
<organism evidence="5 6">
    <name type="scientific">Pediococcus inopinatus</name>
    <dbReference type="NCBI Taxonomy" id="114090"/>
    <lineage>
        <taxon>Bacteria</taxon>
        <taxon>Bacillati</taxon>
        <taxon>Bacillota</taxon>
        <taxon>Bacilli</taxon>
        <taxon>Lactobacillales</taxon>
        <taxon>Lactobacillaceae</taxon>
        <taxon>Pediococcus</taxon>
    </lineage>
</organism>
<dbReference type="InterPro" id="IPR020103">
    <property type="entry name" value="PsdUridine_synth_cat_dom_sf"/>
</dbReference>
<dbReference type="EMBL" id="CP104778">
    <property type="protein sequence ID" value="WPC22282.1"/>
    <property type="molecule type" value="Genomic_DNA"/>
</dbReference>
<keyword evidence="6" id="KW-1185">Reference proteome</keyword>
<evidence type="ECO:0000256" key="2">
    <source>
        <dbReference type="ARBA" id="ARBA00010876"/>
    </source>
</evidence>
<comment type="function">
    <text evidence="3">Responsible for synthesis of pseudouridine from uracil.</text>
</comment>
<dbReference type="InterPro" id="IPR006145">
    <property type="entry name" value="PsdUridine_synth_RsuA/RluA"/>
</dbReference>
<dbReference type="NCBIfam" id="TIGR00005">
    <property type="entry name" value="rluA_subfam"/>
    <property type="match status" value="1"/>
</dbReference>
<dbReference type="EC" id="5.4.99.-" evidence="3"/>
<keyword evidence="3" id="KW-0413">Isomerase</keyword>
<dbReference type="Pfam" id="PF00849">
    <property type="entry name" value="PseudoU_synth_2"/>
    <property type="match status" value="1"/>
</dbReference>